<accession>A0A2N1MYN1</accession>
<reference evidence="1 2" key="2">
    <citation type="submission" date="2017-10" db="EMBL/GenBank/DDBJ databases">
        <title>Extensive intraspecific genome diversity in a model arbuscular mycorrhizal fungus.</title>
        <authorList>
            <person name="Chen E.C.H."/>
            <person name="Morin E."/>
            <person name="Baudet D."/>
            <person name="Noel J."/>
            <person name="Ndikumana S."/>
            <person name="Charron P."/>
            <person name="St-Onge C."/>
            <person name="Giorgi J."/>
            <person name="Grigoriev I.V."/>
            <person name="Roux C."/>
            <person name="Martin F.M."/>
            <person name="Corradi N."/>
        </authorList>
    </citation>
    <scope>NUCLEOTIDE SEQUENCE [LARGE SCALE GENOMIC DNA]</scope>
    <source>
        <strain evidence="1 2">C2</strain>
    </source>
</reference>
<proteinExistence type="predicted"/>
<name>A0A2N1MYN1_9GLOM</name>
<dbReference type="EMBL" id="LLXL01001053">
    <property type="protein sequence ID" value="PKK66747.1"/>
    <property type="molecule type" value="Genomic_DNA"/>
</dbReference>
<sequence>MMSLVDNLDVNSVDNFFDNIADYEEDFSFIRNNESALNFAKKKALENNSNSSTNDNFEDVTENWSETTVSTDIDADLEIAQIITTNLSKCVICAIMESFKEVIQMKNYEVYGN</sequence>
<comment type="caution">
    <text evidence="1">The sequence shown here is derived from an EMBL/GenBank/DDBJ whole genome shotgun (WGS) entry which is preliminary data.</text>
</comment>
<reference evidence="1 2" key="1">
    <citation type="submission" date="2016-04" db="EMBL/GenBank/DDBJ databases">
        <title>Genome analyses suggest a sexual origin of heterokaryosis in a supposedly ancient asexual fungus.</title>
        <authorList>
            <person name="Ropars J."/>
            <person name="Sedzielewska K."/>
            <person name="Noel J."/>
            <person name="Charron P."/>
            <person name="Farinelli L."/>
            <person name="Marton T."/>
            <person name="Kruger M."/>
            <person name="Pelin A."/>
            <person name="Brachmann A."/>
            <person name="Corradi N."/>
        </authorList>
    </citation>
    <scope>NUCLEOTIDE SEQUENCE [LARGE SCALE GENOMIC DNA]</scope>
    <source>
        <strain evidence="1 2">C2</strain>
    </source>
</reference>
<evidence type="ECO:0000313" key="1">
    <source>
        <dbReference type="EMBL" id="PKK66747.1"/>
    </source>
</evidence>
<dbReference type="Proteomes" id="UP000233469">
    <property type="component" value="Unassembled WGS sequence"/>
</dbReference>
<gene>
    <name evidence="1" type="ORF">RhiirC2_21493</name>
</gene>
<dbReference type="AlphaFoldDB" id="A0A2N1MYN1"/>
<organism evidence="1 2">
    <name type="scientific">Rhizophagus irregularis</name>
    <dbReference type="NCBI Taxonomy" id="588596"/>
    <lineage>
        <taxon>Eukaryota</taxon>
        <taxon>Fungi</taxon>
        <taxon>Fungi incertae sedis</taxon>
        <taxon>Mucoromycota</taxon>
        <taxon>Glomeromycotina</taxon>
        <taxon>Glomeromycetes</taxon>
        <taxon>Glomerales</taxon>
        <taxon>Glomeraceae</taxon>
        <taxon>Rhizophagus</taxon>
    </lineage>
</organism>
<evidence type="ECO:0000313" key="2">
    <source>
        <dbReference type="Proteomes" id="UP000233469"/>
    </source>
</evidence>
<protein>
    <submittedName>
        <fullName evidence="1">Uncharacterized protein</fullName>
    </submittedName>
</protein>
<dbReference type="VEuPathDB" id="FungiDB:FUN_014033"/>